<proteinExistence type="predicted"/>
<dbReference type="OrthoDB" id="9780153at2"/>
<dbReference type="Proteomes" id="UP000277108">
    <property type="component" value="Unassembled WGS sequence"/>
</dbReference>
<dbReference type="InterPro" id="IPR039420">
    <property type="entry name" value="WalR-like"/>
</dbReference>
<evidence type="ECO:0000313" key="5">
    <source>
        <dbReference type="EMBL" id="RPF58346.1"/>
    </source>
</evidence>
<evidence type="ECO:0000256" key="2">
    <source>
        <dbReference type="ARBA" id="ARBA00023015"/>
    </source>
</evidence>
<organism evidence="5 6">
    <name type="scientific">Abyssicoccus albus</name>
    <dbReference type="NCBI Taxonomy" id="1817405"/>
    <lineage>
        <taxon>Bacteria</taxon>
        <taxon>Bacillati</taxon>
        <taxon>Bacillota</taxon>
        <taxon>Bacilli</taxon>
        <taxon>Bacillales</taxon>
        <taxon>Abyssicoccaceae</taxon>
    </lineage>
</organism>
<dbReference type="SUPFAM" id="SSF46894">
    <property type="entry name" value="C-terminal effector domain of the bipartite response regulators"/>
    <property type="match status" value="1"/>
</dbReference>
<dbReference type="InterPro" id="IPR058245">
    <property type="entry name" value="NreC/VraR/RcsB-like_REC"/>
</dbReference>
<dbReference type="AlphaFoldDB" id="A0A1Q1G0H6"/>
<dbReference type="STRING" id="1849491.BVH56_02410"/>
<dbReference type="PANTHER" id="PTHR43214">
    <property type="entry name" value="TWO-COMPONENT RESPONSE REGULATOR"/>
    <property type="match status" value="1"/>
</dbReference>
<keyword evidence="1" id="KW-0597">Phosphoprotein</keyword>
<gene>
    <name evidence="5" type="ORF">EDD62_0992</name>
</gene>
<dbReference type="Pfam" id="PF00072">
    <property type="entry name" value="Response_reg"/>
    <property type="match status" value="1"/>
</dbReference>
<dbReference type="GO" id="GO:0000160">
    <property type="term" value="P:phosphorelay signal transduction system"/>
    <property type="evidence" value="ECO:0007669"/>
    <property type="project" value="InterPro"/>
</dbReference>
<evidence type="ECO:0000256" key="3">
    <source>
        <dbReference type="ARBA" id="ARBA00023125"/>
    </source>
</evidence>
<accession>A0A3N5BKG1</accession>
<dbReference type="InterPro" id="IPR000792">
    <property type="entry name" value="Tscrpt_reg_LuxR_C"/>
</dbReference>
<dbReference type="CDD" id="cd06170">
    <property type="entry name" value="LuxR_C_like"/>
    <property type="match status" value="1"/>
</dbReference>
<comment type="caution">
    <text evidence="5">The sequence shown here is derived from an EMBL/GenBank/DDBJ whole genome shotgun (WGS) entry which is preliminary data.</text>
</comment>
<evidence type="ECO:0000256" key="4">
    <source>
        <dbReference type="ARBA" id="ARBA00023163"/>
    </source>
</evidence>
<dbReference type="PRINTS" id="PR00038">
    <property type="entry name" value="HTHLUXR"/>
</dbReference>
<keyword evidence="4" id="KW-0804">Transcription</keyword>
<sequence>MNIVIIDDHSIVRQGLKYLIESTENMEVIAEFSNGEEAINYLQSTVETVDVIIVDLVLPEMNGIQITQQIKSTNAQMKVIILTSYLEEKYIIPAYQSGADGFLLKDIAPKNLIKNIIEVYKGVNVVSQEIKGMVSDIDELPHLKNPLSNRELEVLAAMSLGLNNREIGEKLYVSEKTVKTHISNILRKLDVYDRTQAVLYNQKYSLTMK</sequence>
<dbReference type="PANTHER" id="PTHR43214:SF43">
    <property type="entry name" value="TWO-COMPONENT RESPONSE REGULATOR"/>
    <property type="match status" value="1"/>
</dbReference>
<dbReference type="Gene3D" id="3.40.50.2300">
    <property type="match status" value="1"/>
</dbReference>
<dbReference type="PROSITE" id="PS00622">
    <property type="entry name" value="HTH_LUXR_1"/>
    <property type="match status" value="1"/>
</dbReference>
<dbReference type="PROSITE" id="PS50110">
    <property type="entry name" value="RESPONSE_REGULATORY"/>
    <property type="match status" value="1"/>
</dbReference>
<dbReference type="GO" id="GO:0006355">
    <property type="term" value="P:regulation of DNA-templated transcription"/>
    <property type="evidence" value="ECO:0007669"/>
    <property type="project" value="InterPro"/>
</dbReference>
<dbReference type="GO" id="GO:0003677">
    <property type="term" value="F:DNA binding"/>
    <property type="evidence" value="ECO:0007669"/>
    <property type="project" value="UniProtKB-KW"/>
</dbReference>
<keyword evidence="6" id="KW-1185">Reference proteome</keyword>
<dbReference type="InterPro" id="IPR001789">
    <property type="entry name" value="Sig_transdc_resp-reg_receiver"/>
</dbReference>
<dbReference type="RefSeq" id="WP_077139928.1">
    <property type="nucleotide sequence ID" value="NZ_CBCSGK010000012.1"/>
</dbReference>
<evidence type="ECO:0000313" key="6">
    <source>
        <dbReference type="Proteomes" id="UP000277108"/>
    </source>
</evidence>
<protein>
    <submittedName>
        <fullName evidence="5">LuxR family two component transcriptional regulator</fullName>
    </submittedName>
</protein>
<reference evidence="5 6" key="1">
    <citation type="submission" date="2018-11" db="EMBL/GenBank/DDBJ databases">
        <title>Genomic Encyclopedia of Type Strains, Phase IV (KMG-IV): sequencing the most valuable type-strain genomes for metagenomic binning, comparative biology and taxonomic classification.</title>
        <authorList>
            <person name="Goeker M."/>
        </authorList>
    </citation>
    <scope>NUCLEOTIDE SEQUENCE [LARGE SCALE GENOMIC DNA]</scope>
    <source>
        <strain evidence="5 6">DSM 29158</strain>
    </source>
</reference>
<dbReference type="PROSITE" id="PS50043">
    <property type="entry name" value="HTH_LUXR_2"/>
    <property type="match status" value="1"/>
</dbReference>
<dbReference type="SUPFAM" id="SSF52172">
    <property type="entry name" value="CheY-like"/>
    <property type="match status" value="1"/>
</dbReference>
<keyword evidence="2" id="KW-0805">Transcription regulation</keyword>
<name>A0A1Q1G0H6_9BACL</name>
<keyword evidence="3" id="KW-0238">DNA-binding</keyword>
<evidence type="ECO:0000256" key="1">
    <source>
        <dbReference type="ARBA" id="ARBA00022553"/>
    </source>
</evidence>
<dbReference type="InterPro" id="IPR011006">
    <property type="entry name" value="CheY-like_superfamily"/>
</dbReference>
<dbReference type="CDD" id="cd17535">
    <property type="entry name" value="REC_NarL-like"/>
    <property type="match status" value="1"/>
</dbReference>
<accession>A0A1Q1G0H6</accession>
<dbReference type="InterPro" id="IPR016032">
    <property type="entry name" value="Sig_transdc_resp-reg_C-effctor"/>
</dbReference>
<dbReference type="EMBL" id="RKRK01000002">
    <property type="protein sequence ID" value="RPF58346.1"/>
    <property type="molecule type" value="Genomic_DNA"/>
</dbReference>
<dbReference type="SMART" id="SM00448">
    <property type="entry name" value="REC"/>
    <property type="match status" value="1"/>
</dbReference>
<dbReference type="Pfam" id="PF00196">
    <property type="entry name" value="GerE"/>
    <property type="match status" value="1"/>
</dbReference>
<dbReference type="SMART" id="SM00421">
    <property type="entry name" value="HTH_LUXR"/>
    <property type="match status" value="1"/>
</dbReference>